<keyword evidence="2" id="KW-0597">Phosphoprotein</keyword>
<sequence>MVLLFGWTFAKRGAKPPHMTQATTHSAPGPFHFTASSIQKPAAHSTVHLLTRGSAMNKLRQSFRRKKDVYVPESSRPHQWQTDEEAVRSGKCSFAVKYLGHVEVEESRGMHICEDAVKRLKTSSSDANNDEATQSAADTRLSHGTDSEDFPSGLSDESVSFLREVRRMIQEDVQEEIRKVGADVLTIKDGMNNLTMKVDSLGPRVTEAEARISRIEDDNKLQTDQMHSMVNTLSQLQSRLEYYENYSRRNNLRLRGVPEGQGDGQNETDCIQNILKCLFKDTGESVENISIERAHRVPTGATRDQRRTFPRYIVVRFLRFTDREKVRLRAMRTGNFLWNGAQVDFFPDFTKEVQEKRRRFAEVKRACAAKGLRYSMQFPAILWINIGDRGSALKILRLHKRQ</sequence>
<feature type="domain" description="PID" evidence="4">
    <location>
        <begin position="94"/>
        <end position="130"/>
    </location>
</feature>
<feature type="domain" description="L1 transposable element RRM" evidence="5">
    <location>
        <begin position="249"/>
        <end position="333"/>
    </location>
</feature>
<dbReference type="Gene3D" id="3.30.70.1820">
    <property type="entry name" value="L1 transposable element, RRM domain"/>
    <property type="match status" value="1"/>
</dbReference>
<dbReference type="GO" id="GO:0050769">
    <property type="term" value="P:positive regulation of neurogenesis"/>
    <property type="evidence" value="ECO:0007669"/>
    <property type="project" value="TreeGrafter"/>
</dbReference>
<feature type="region of interest" description="Disordered" evidence="3">
    <location>
        <begin position="121"/>
        <end position="155"/>
    </location>
</feature>
<comment type="caution">
    <text evidence="6">The sequence shown here is derived from an EMBL/GenBank/DDBJ whole genome shotgun (WGS) entry which is preliminary data.</text>
</comment>
<keyword evidence="7" id="KW-1185">Reference proteome</keyword>
<dbReference type="InterPro" id="IPR011993">
    <property type="entry name" value="PH-like_dom_sf"/>
</dbReference>
<reference evidence="7" key="1">
    <citation type="submission" date="2024-04" db="EMBL/GenBank/DDBJ databases">
        <title>Salinicola lusitanus LLJ914,a marine bacterium isolated from the Okinawa Trough.</title>
        <authorList>
            <person name="Li J."/>
        </authorList>
    </citation>
    <scope>NUCLEOTIDE SEQUENCE [LARGE SCALE GENOMIC DNA]</scope>
</reference>
<evidence type="ECO:0008006" key="8">
    <source>
        <dbReference type="Google" id="ProtNLM"/>
    </source>
</evidence>
<gene>
    <name evidence="6" type="ORF">WMY93_017138</name>
</gene>
<protein>
    <recommendedName>
        <fullName evidence="8">L1 transposable element RRM domain-containing protein</fullName>
    </recommendedName>
</protein>
<evidence type="ECO:0000259" key="5">
    <source>
        <dbReference type="Pfam" id="PF02994"/>
    </source>
</evidence>
<dbReference type="Pfam" id="PF00640">
    <property type="entry name" value="PID"/>
    <property type="match status" value="1"/>
</dbReference>
<evidence type="ECO:0000256" key="2">
    <source>
        <dbReference type="ARBA" id="ARBA00022553"/>
    </source>
</evidence>
<proteinExistence type="predicted"/>
<dbReference type="PANTHER" id="PTHR47368:SF5">
    <property type="entry name" value="PROTEIN NUMB HOMOLOG"/>
    <property type="match status" value="1"/>
</dbReference>
<dbReference type="SUPFAM" id="SSF50729">
    <property type="entry name" value="PH domain-like"/>
    <property type="match status" value="1"/>
</dbReference>
<dbReference type="PANTHER" id="PTHR47368">
    <property type="entry name" value="NUMB"/>
    <property type="match status" value="1"/>
</dbReference>
<organism evidence="6 7">
    <name type="scientific">Mugilogobius chulae</name>
    <name type="common">yellowstripe goby</name>
    <dbReference type="NCBI Taxonomy" id="88201"/>
    <lineage>
        <taxon>Eukaryota</taxon>
        <taxon>Metazoa</taxon>
        <taxon>Chordata</taxon>
        <taxon>Craniata</taxon>
        <taxon>Vertebrata</taxon>
        <taxon>Euteleostomi</taxon>
        <taxon>Actinopterygii</taxon>
        <taxon>Neopterygii</taxon>
        <taxon>Teleostei</taxon>
        <taxon>Neoteleostei</taxon>
        <taxon>Acanthomorphata</taxon>
        <taxon>Gobiaria</taxon>
        <taxon>Gobiiformes</taxon>
        <taxon>Gobioidei</taxon>
        <taxon>Gobiidae</taxon>
        <taxon>Gobionellinae</taxon>
        <taxon>Mugilogobius</taxon>
    </lineage>
</organism>
<dbReference type="InterPro" id="IPR016698">
    <property type="entry name" value="Numb/numb-like"/>
</dbReference>
<dbReference type="AlphaFoldDB" id="A0AAW0NMT0"/>
<evidence type="ECO:0000259" key="4">
    <source>
        <dbReference type="Pfam" id="PF00640"/>
    </source>
</evidence>
<feature type="compositionally biased region" description="Polar residues" evidence="3">
    <location>
        <begin position="122"/>
        <end position="137"/>
    </location>
</feature>
<dbReference type="Gene3D" id="2.30.29.30">
    <property type="entry name" value="Pleckstrin-homology domain (PH domain)/Phosphotyrosine-binding domain (PTB)"/>
    <property type="match status" value="1"/>
</dbReference>
<evidence type="ECO:0000256" key="1">
    <source>
        <dbReference type="ARBA" id="ARBA00022473"/>
    </source>
</evidence>
<name>A0AAW0NMT0_9GOBI</name>
<evidence type="ECO:0000313" key="6">
    <source>
        <dbReference type="EMBL" id="KAK7904531.1"/>
    </source>
</evidence>
<dbReference type="InterPro" id="IPR043636">
    <property type="entry name" value="L1_RRM_dom"/>
</dbReference>
<dbReference type="EMBL" id="JBBPFD010000012">
    <property type="protein sequence ID" value="KAK7904531.1"/>
    <property type="molecule type" value="Genomic_DNA"/>
</dbReference>
<dbReference type="Proteomes" id="UP001460270">
    <property type="component" value="Unassembled WGS sequence"/>
</dbReference>
<dbReference type="GO" id="GO:0016323">
    <property type="term" value="C:basolateral plasma membrane"/>
    <property type="evidence" value="ECO:0007669"/>
    <property type="project" value="TreeGrafter"/>
</dbReference>
<dbReference type="InterPro" id="IPR006020">
    <property type="entry name" value="PTB/PI_dom"/>
</dbReference>
<accession>A0AAW0NMT0</accession>
<evidence type="ECO:0000256" key="3">
    <source>
        <dbReference type="SAM" id="MobiDB-lite"/>
    </source>
</evidence>
<dbReference type="Pfam" id="PF02994">
    <property type="entry name" value="Transposase_22"/>
    <property type="match status" value="1"/>
</dbReference>
<dbReference type="GO" id="GO:0031410">
    <property type="term" value="C:cytoplasmic vesicle"/>
    <property type="evidence" value="ECO:0007669"/>
    <property type="project" value="TreeGrafter"/>
</dbReference>
<evidence type="ECO:0000313" key="7">
    <source>
        <dbReference type="Proteomes" id="UP001460270"/>
    </source>
</evidence>
<keyword evidence="1" id="KW-0217">Developmental protein</keyword>